<evidence type="ECO:0000256" key="3">
    <source>
        <dbReference type="ARBA" id="ARBA00023082"/>
    </source>
</evidence>
<dbReference type="InterPro" id="IPR013325">
    <property type="entry name" value="RNA_pol_sigma_r2"/>
</dbReference>
<evidence type="ECO:0000259" key="6">
    <source>
        <dbReference type="Pfam" id="PF08281"/>
    </source>
</evidence>
<dbReference type="EMBL" id="JAUJEB010000005">
    <property type="protein sequence ID" value="MDN5214921.1"/>
    <property type="molecule type" value="Genomic_DNA"/>
</dbReference>
<name>A0ABT8LCI7_9BACT</name>
<accession>A0ABT8LCI7</accession>
<evidence type="ECO:0000313" key="8">
    <source>
        <dbReference type="Proteomes" id="UP001172083"/>
    </source>
</evidence>
<dbReference type="SUPFAM" id="SSF88659">
    <property type="entry name" value="Sigma3 and sigma4 domains of RNA polymerase sigma factors"/>
    <property type="match status" value="1"/>
</dbReference>
<dbReference type="InterPro" id="IPR013324">
    <property type="entry name" value="RNA_pol_sigma_r3/r4-like"/>
</dbReference>
<organism evidence="7 8">
    <name type="scientific">Agaribacillus aureus</name>
    <dbReference type="NCBI Taxonomy" id="3051825"/>
    <lineage>
        <taxon>Bacteria</taxon>
        <taxon>Pseudomonadati</taxon>
        <taxon>Bacteroidota</taxon>
        <taxon>Cytophagia</taxon>
        <taxon>Cytophagales</taxon>
        <taxon>Splendidivirgaceae</taxon>
        <taxon>Agaribacillus</taxon>
    </lineage>
</organism>
<dbReference type="Pfam" id="PF04542">
    <property type="entry name" value="Sigma70_r2"/>
    <property type="match status" value="1"/>
</dbReference>
<dbReference type="InterPro" id="IPR007627">
    <property type="entry name" value="RNA_pol_sigma70_r2"/>
</dbReference>
<comment type="caution">
    <text evidence="7">The sequence shown here is derived from an EMBL/GenBank/DDBJ whole genome shotgun (WGS) entry which is preliminary data.</text>
</comment>
<dbReference type="SUPFAM" id="SSF88946">
    <property type="entry name" value="Sigma2 domain of RNA polymerase sigma factors"/>
    <property type="match status" value="1"/>
</dbReference>
<evidence type="ECO:0000256" key="1">
    <source>
        <dbReference type="ARBA" id="ARBA00010641"/>
    </source>
</evidence>
<dbReference type="Gene3D" id="1.10.10.10">
    <property type="entry name" value="Winged helix-like DNA-binding domain superfamily/Winged helix DNA-binding domain"/>
    <property type="match status" value="1"/>
</dbReference>
<dbReference type="InterPro" id="IPR036388">
    <property type="entry name" value="WH-like_DNA-bd_sf"/>
</dbReference>
<dbReference type="CDD" id="cd06171">
    <property type="entry name" value="Sigma70_r4"/>
    <property type="match status" value="1"/>
</dbReference>
<dbReference type="InterPro" id="IPR013249">
    <property type="entry name" value="RNA_pol_sigma70_r4_t2"/>
</dbReference>
<evidence type="ECO:0000259" key="5">
    <source>
        <dbReference type="Pfam" id="PF04542"/>
    </source>
</evidence>
<dbReference type="PANTHER" id="PTHR43133:SF46">
    <property type="entry name" value="RNA POLYMERASE SIGMA-70 FACTOR ECF SUBFAMILY"/>
    <property type="match status" value="1"/>
</dbReference>
<dbReference type="Gene3D" id="1.10.1740.10">
    <property type="match status" value="1"/>
</dbReference>
<comment type="similarity">
    <text evidence="1">Belongs to the sigma-70 factor family. ECF subfamily.</text>
</comment>
<dbReference type="Proteomes" id="UP001172083">
    <property type="component" value="Unassembled WGS sequence"/>
</dbReference>
<sequence>MNRPKKSSGITKQASGVKLPHDCIDWGKFRNGDQNAFARIFKQYNPILYHHGVRFFYDPEVVEDCIQDLFLGLWRNRKNLSEVESVKYYLIVSLRRILLRNKVITRRQAMIKEILLADTLPPIVSFSDEQASENELKTGRENLLNTALDRLPPRQKQALSLKYFQQKSYVEITSIMSINYQTARKFVYKAIQNLRKNMRA</sequence>
<keyword evidence="4" id="KW-0804">Transcription</keyword>
<dbReference type="RefSeq" id="WP_346760259.1">
    <property type="nucleotide sequence ID" value="NZ_JAUJEB010000005.1"/>
</dbReference>
<dbReference type="InterPro" id="IPR014284">
    <property type="entry name" value="RNA_pol_sigma-70_dom"/>
</dbReference>
<reference evidence="7" key="1">
    <citation type="submission" date="2023-06" db="EMBL/GenBank/DDBJ databases">
        <title>Genomic of Agaribacillus aureum.</title>
        <authorList>
            <person name="Wang G."/>
        </authorList>
    </citation>
    <scope>NUCLEOTIDE SEQUENCE</scope>
    <source>
        <strain evidence="7">BMA12</strain>
    </source>
</reference>
<evidence type="ECO:0000256" key="4">
    <source>
        <dbReference type="ARBA" id="ARBA00023163"/>
    </source>
</evidence>
<proteinExistence type="inferred from homology"/>
<feature type="domain" description="RNA polymerase sigma-70 region 2" evidence="5">
    <location>
        <begin position="41"/>
        <end position="100"/>
    </location>
</feature>
<evidence type="ECO:0000313" key="7">
    <source>
        <dbReference type="EMBL" id="MDN5214921.1"/>
    </source>
</evidence>
<keyword evidence="8" id="KW-1185">Reference proteome</keyword>
<keyword evidence="3" id="KW-0731">Sigma factor</keyword>
<dbReference type="InterPro" id="IPR039425">
    <property type="entry name" value="RNA_pol_sigma-70-like"/>
</dbReference>
<dbReference type="Pfam" id="PF08281">
    <property type="entry name" value="Sigma70_r4_2"/>
    <property type="match status" value="1"/>
</dbReference>
<feature type="domain" description="RNA polymerase sigma factor 70 region 4 type 2" evidence="6">
    <location>
        <begin position="143"/>
        <end position="193"/>
    </location>
</feature>
<dbReference type="NCBIfam" id="TIGR02937">
    <property type="entry name" value="sigma70-ECF"/>
    <property type="match status" value="1"/>
</dbReference>
<evidence type="ECO:0000256" key="2">
    <source>
        <dbReference type="ARBA" id="ARBA00023015"/>
    </source>
</evidence>
<dbReference type="PANTHER" id="PTHR43133">
    <property type="entry name" value="RNA POLYMERASE ECF-TYPE SIGMA FACTO"/>
    <property type="match status" value="1"/>
</dbReference>
<keyword evidence="2" id="KW-0805">Transcription regulation</keyword>
<gene>
    <name evidence="7" type="ORF">QQ020_22770</name>
</gene>
<protein>
    <submittedName>
        <fullName evidence="7">Sigma-70 family RNA polymerase sigma factor</fullName>
    </submittedName>
</protein>